<evidence type="ECO:0000256" key="7">
    <source>
        <dbReference type="ARBA" id="ARBA00022723"/>
    </source>
</evidence>
<comment type="function">
    <text evidence="2">May be involved in the metabolism of insect hormones and in the breakdown of synthetic insecticides.</text>
</comment>
<keyword evidence="16" id="KW-0812">Transmembrane</keyword>
<dbReference type="InterPro" id="IPR036396">
    <property type="entry name" value="Cyt_P450_sf"/>
</dbReference>
<evidence type="ECO:0000256" key="14">
    <source>
        <dbReference type="PIRSR" id="PIRSR602401-1"/>
    </source>
</evidence>
<dbReference type="CDD" id="cd11056">
    <property type="entry name" value="CYP6-like"/>
    <property type="match status" value="1"/>
</dbReference>
<evidence type="ECO:0000256" key="1">
    <source>
        <dbReference type="ARBA" id="ARBA00001971"/>
    </source>
</evidence>
<dbReference type="AlphaFoldDB" id="A0A1L8E4F6"/>
<evidence type="ECO:0000256" key="5">
    <source>
        <dbReference type="ARBA" id="ARBA00010617"/>
    </source>
</evidence>
<dbReference type="InterPro" id="IPR050476">
    <property type="entry name" value="Insect_CytP450_Detox"/>
</dbReference>
<keyword evidence="12 15" id="KW-0503">Monooxygenase</keyword>
<dbReference type="Pfam" id="PF00067">
    <property type="entry name" value="p450"/>
    <property type="match status" value="1"/>
</dbReference>
<keyword evidence="7 14" id="KW-0479">Metal-binding</keyword>
<keyword evidence="8" id="KW-0256">Endoplasmic reticulum</keyword>
<keyword evidence="13 16" id="KW-0472">Membrane</keyword>
<evidence type="ECO:0000256" key="16">
    <source>
        <dbReference type="SAM" id="Phobius"/>
    </source>
</evidence>
<dbReference type="PANTHER" id="PTHR24292">
    <property type="entry name" value="CYTOCHROME P450"/>
    <property type="match status" value="1"/>
</dbReference>
<organism evidence="17">
    <name type="scientific">Nyssomyia neivai</name>
    <dbReference type="NCBI Taxonomy" id="330878"/>
    <lineage>
        <taxon>Eukaryota</taxon>
        <taxon>Metazoa</taxon>
        <taxon>Ecdysozoa</taxon>
        <taxon>Arthropoda</taxon>
        <taxon>Hexapoda</taxon>
        <taxon>Insecta</taxon>
        <taxon>Pterygota</taxon>
        <taxon>Neoptera</taxon>
        <taxon>Endopterygota</taxon>
        <taxon>Diptera</taxon>
        <taxon>Nematocera</taxon>
        <taxon>Psychodoidea</taxon>
        <taxon>Psychodidae</taxon>
        <taxon>Nyssomyia</taxon>
    </lineage>
</organism>
<keyword evidence="9" id="KW-0492">Microsome</keyword>
<name>A0A1L8E4F6_9DIPT</name>
<dbReference type="GO" id="GO:0005506">
    <property type="term" value="F:iron ion binding"/>
    <property type="evidence" value="ECO:0007669"/>
    <property type="project" value="InterPro"/>
</dbReference>
<evidence type="ECO:0000256" key="11">
    <source>
        <dbReference type="ARBA" id="ARBA00023004"/>
    </source>
</evidence>
<dbReference type="PRINTS" id="PR00385">
    <property type="entry name" value="P450"/>
</dbReference>
<keyword evidence="16" id="KW-1133">Transmembrane helix</keyword>
<dbReference type="InterPro" id="IPR002401">
    <property type="entry name" value="Cyt_P450_E_grp-I"/>
</dbReference>
<accession>A0A1L8E4F6</accession>
<dbReference type="GO" id="GO:0020037">
    <property type="term" value="F:heme binding"/>
    <property type="evidence" value="ECO:0007669"/>
    <property type="project" value="InterPro"/>
</dbReference>
<evidence type="ECO:0000256" key="8">
    <source>
        <dbReference type="ARBA" id="ARBA00022824"/>
    </source>
</evidence>
<evidence type="ECO:0000256" key="6">
    <source>
        <dbReference type="ARBA" id="ARBA00022617"/>
    </source>
</evidence>
<keyword evidence="6 14" id="KW-0349">Heme</keyword>
<comment type="subcellular location">
    <subcellularLocation>
        <location evidence="4">Endoplasmic reticulum membrane</location>
        <topology evidence="4">Peripheral membrane protein</topology>
    </subcellularLocation>
    <subcellularLocation>
        <location evidence="3">Microsome membrane</location>
        <topology evidence="3">Peripheral membrane protein</topology>
    </subcellularLocation>
</comment>
<evidence type="ECO:0000313" key="17">
    <source>
        <dbReference type="EMBL" id="JAV13499.1"/>
    </source>
</evidence>
<dbReference type="FunFam" id="1.10.630.10:FF:000042">
    <property type="entry name" value="Cytochrome P450"/>
    <property type="match status" value="1"/>
</dbReference>
<keyword evidence="11 14" id="KW-0408">Iron</keyword>
<comment type="similarity">
    <text evidence="5 15">Belongs to the cytochrome P450 family.</text>
</comment>
<feature type="binding site" description="axial binding residue" evidence="14">
    <location>
        <position position="446"/>
    </location>
    <ligand>
        <name>heme</name>
        <dbReference type="ChEBI" id="CHEBI:30413"/>
    </ligand>
    <ligandPart>
        <name>Fe</name>
        <dbReference type="ChEBI" id="CHEBI:18248"/>
    </ligandPart>
</feature>
<evidence type="ECO:0000256" key="10">
    <source>
        <dbReference type="ARBA" id="ARBA00023002"/>
    </source>
</evidence>
<dbReference type="SUPFAM" id="SSF48264">
    <property type="entry name" value="Cytochrome P450"/>
    <property type="match status" value="1"/>
</dbReference>
<dbReference type="Gene3D" id="1.10.630.10">
    <property type="entry name" value="Cytochrome P450"/>
    <property type="match status" value="1"/>
</dbReference>
<evidence type="ECO:0000256" key="12">
    <source>
        <dbReference type="ARBA" id="ARBA00023033"/>
    </source>
</evidence>
<evidence type="ECO:0000256" key="9">
    <source>
        <dbReference type="ARBA" id="ARBA00022848"/>
    </source>
</evidence>
<reference evidence="17" key="1">
    <citation type="submission" date="2016-12" db="EMBL/GenBank/DDBJ databases">
        <title>An insight into the sialome and mialome of the sand fly, Nyssomyia neivai.</title>
        <authorList>
            <person name="Sebastian V."/>
            <person name="Goulart T.M."/>
            <person name="Oliveira W."/>
            <person name="Calvo E."/>
            <person name="Oliveira L.F."/>
            <person name="Pinto M.C."/>
            <person name="Rosselino A.M."/>
            <person name="Ribeiro J.M."/>
        </authorList>
    </citation>
    <scope>NUCLEOTIDE SEQUENCE</scope>
</reference>
<sequence>MLQELVYIVSALGILFYVYMTWNFDHWKKRKIPGPAPRFLLGNLPSALTQKNFLAYEIDDLYKEYKNRYGFIGYWSTKTPSILVIDPEIVKEVLIKNFRSFADNSFAELIDKDADPIFGRNPFMLKGTEWKEKRAEITPAFTTNRIKTMYPVVEDVCATMKQYVQRESQKEIDGLEVKELCSKYTTDVVSNCIFGLDAGSFTKEKPIIREMGKELFNTTWRLILYFIALTICPAIRNFYKINFVPKKVEKFFVGVMKEAIAFRRKTNLDRFDYLHYLLELKEKKNLDELELVAHAITFFIDGFETSSIALAFTLYEIAKNTKVQEKLRNEIKATLAKHGKITHDVVSDMPYLDQVFMESLRLYPPAAFLSKITTEKCELKVSEGEYRTIDLKTDVVIPVYSLHRDPEHYNNPNDFIPERFDAENGGVKFFRDKGVFLPFGDGPRICLGQKFALAQVKAALVSLVNDFEISVNPKTKPEVVFDPKQFLIYAVGGLWLNFKEL</sequence>
<dbReference type="PRINTS" id="PR00463">
    <property type="entry name" value="EP450I"/>
</dbReference>
<proteinExistence type="inferred from homology"/>
<dbReference type="GO" id="GO:0004497">
    <property type="term" value="F:monooxygenase activity"/>
    <property type="evidence" value="ECO:0007669"/>
    <property type="project" value="UniProtKB-KW"/>
</dbReference>
<dbReference type="EMBL" id="GFDF01000585">
    <property type="protein sequence ID" value="JAV13499.1"/>
    <property type="molecule type" value="Transcribed_RNA"/>
</dbReference>
<evidence type="ECO:0000256" key="2">
    <source>
        <dbReference type="ARBA" id="ARBA00003690"/>
    </source>
</evidence>
<feature type="transmembrane region" description="Helical" evidence="16">
    <location>
        <begin position="6"/>
        <end position="24"/>
    </location>
</feature>
<protein>
    <submittedName>
        <fullName evidence="17">Putative cytochrome</fullName>
    </submittedName>
</protein>
<evidence type="ECO:0000256" key="4">
    <source>
        <dbReference type="ARBA" id="ARBA00004406"/>
    </source>
</evidence>
<evidence type="ECO:0000256" key="15">
    <source>
        <dbReference type="RuleBase" id="RU000461"/>
    </source>
</evidence>
<dbReference type="InterPro" id="IPR017972">
    <property type="entry name" value="Cyt_P450_CS"/>
</dbReference>
<evidence type="ECO:0000256" key="13">
    <source>
        <dbReference type="ARBA" id="ARBA00023136"/>
    </source>
</evidence>
<dbReference type="GO" id="GO:0016705">
    <property type="term" value="F:oxidoreductase activity, acting on paired donors, with incorporation or reduction of molecular oxygen"/>
    <property type="evidence" value="ECO:0007669"/>
    <property type="project" value="InterPro"/>
</dbReference>
<keyword evidence="10 15" id="KW-0560">Oxidoreductase</keyword>
<dbReference type="GO" id="GO:0005789">
    <property type="term" value="C:endoplasmic reticulum membrane"/>
    <property type="evidence" value="ECO:0007669"/>
    <property type="project" value="UniProtKB-SubCell"/>
</dbReference>
<dbReference type="InterPro" id="IPR001128">
    <property type="entry name" value="Cyt_P450"/>
</dbReference>
<comment type="cofactor">
    <cofactor evidence="1 14">
        <name>heme</name>
        <dbReference type="ChEBI" id="CHEBI:30413"/>
    </cofactor>
</comment>
<dbReference type="PROSITE" id="PS00086">
    <property type="entry name" value="CYTOCHROME_P450"/>
    <property type="match status" value="1"/>
</dbReference>
<dbReference type="PANTHER" id="PTHR24292:SF84">
    <property type="entry name" value="CYTOCHROME P450 28A5-RELATED"/>
    <property type="match status" value="1"/>
</dbReference>
<evidence type="ECO:0000256" key="3">
    <source>
        <dbReference type="ARBA" id="ARBA00004174"/>
    </source>
</evidence>